<dbReference type="InterPro" id="IPR027443">
    <property type="entry name" value="IPNS-like_sf"/>
</dbReference>
<dbReference type="GO" id="GO:0046872">
    <property type="term" value="F:metal ion binding"/>
    <property type="evidence" value="ECO:0007669"/>
    <property type="project" value="UniProtKB-KW"/>
</dbReference>
<name>A0A835MY47_9ROSI</name>
<dbReference type="Proteomes" id="UP000657918">
    <property type="component" value="Chromosome 8"/>
</dbReference>
<dbReference type="AlphaFoldDB" id="A0A835MY47"/>
<protein>
    <recommendedName>
        <fullName evidence="6">Isopenicillin N synthase-like Fe(2+) 2OG dioxygenase domain-containing protein</fullName>
    </recommendedName>
</protein>
<accession>A0A835MY47</accession>
<dbReference type="SUPFAM" id="SSF51197">
    <property type="entry name" value="Clavaminate synthase-like"/>
    <property type="match status" value="2"/>
</dbReference>
<dbReference type="EMBL" id="JADGMS010000008">
    <property type="protein sequence ID" value="KAF9677706.1"/>
    <property type="molecule type" value="Genomic_DNA"/>
</dbReference>
<sequence>MSLASFNLFLVTFDLVIHQIKFNIRTTDLKGILGDSNSRGEIIDACKKWGFFRVINDGILMNEMLTGIRRFHEQETLKLKNNSTEAILHRKCFLSPYLICLSQLISNDKLISVEHRVLVKKVGPRISASCFLGPEIHSENTSEVYGTIKELLSEENHPVYRETNVEE</sequence>
<keyword evidence="5" id="KW-1185">Reference proteome</keyword>
<evidence type="ECO:0000313" key="5">
    <source>
        <dbReference type="Proteomes" id="UP000657918"/>
    </source>
</evidence>
<organism evidence="4 5">
    <name type="scientific">Salix dunnii</name>
    <dbReference type="NCBI Taxonomy" id="1413687"/>
    <lineage>
        <taxon>Eukaryota</taxon>
        <taxon>Viridiplantae</taxon>
        <taxon>Streptophyta</taxon>
        <taxon>Embryophyta</taxon>
        <taxon>Tracheophyta</taxon>
        <taxon>Spermatophyta</taxon>
        <taxon>Magnoliopsida</taxon>
        <taxon>eudicotyledons</taxon>
        <taxon>Gunneridae</taxon>
        <taxon>Pentapetalae</taxon>
        <taxon>rosids</taxon>
        <taxon>fabids</taxon>
        <taxon>Malpighiales</taxon>
        <taxon>Salicaceae</taxon>
        <taxon>Saliceae</taxon>
        <taxon>Salix</taxon>
    </lineage>
</organism>
<dbReference type="PANTHER" id="PTHR10209:SF859">
    <property type="entry name" value="OS03G0690500 PROTEIN"/>
    <property type="match status" value="1"/>
</dbReference>
<keyword evidence="1" id="KW-0479">Metal-binding</keyword>
<proteinExistence type="predicted"/>
<reference evidence="4 5" key="1">
    <citation type="submission" date="2020-10" db="EMBL/GenBank/DDBJ databases">
        <title>Plant Genome Project.</title>
        <authorList>
            <person name="Zhang R.-G."/>
        </authorList>
    </citation>
    <scope>NUCLEOTIDE SEQUENCE [LARGE SCALE GENOMIC DNA]</scope>
    <source>
        <strain evidence="4">FAFU-HL-1</strain>
        <tissue evidence="4">Leaf</tissue>
    </source>
</reference>
<keyword evidence="3" id="KW-0408">Iron</keyword>
<comment type="caution">
    <text evidence="4">The sequence shown here is derived from an EMBL/GenBank/DDBJ whole genome shotgun (WGS) entry which is preliminary data.</text>
</comment>
<evidence type="ECO:0000313" key="4">
    <source>
        <dbReference type="EMBL" id="KAF9677706.1"/>
    </source>
</evidence>
<keyword evidence="2" id="KW-0560">Oxidoreductase</keyword>
<dbReference type="Gene3D" id="2.60.120.330">
    <property type="entry name" value="B-lactam Antibiotic, Isopenicillin N Synthase, Chain"/>
    <property type="match status" value="2"/>
</dbReference>
<dbReference type="PANTHER" id="PTHR10209">
    <property type="entry name" value="OXIDOREDUCTASE, 2OG-FE II OXYGENASE FAMILY PROTEIN"/>
    <property type="match status" value="1"/>
</dbReference>
<evidence type="ECO:0000256" key="2">
    <source>
        <dbReference type="ARBA" id="ARBA00023002"/>
    </source>
</evidence>
<gene>
    <name evidence="4" type="ORF">SADUNF_Sadunf08G0135400</name>
</gene>
<evidence type="ECO:0000256" key="1">
    <source>
        <dbReference type="ARBA" id="ARBA00022723"/>
    </source>
</evidence>
<evidence type="ECO:0008006" key="6">
    <source>
        <dbReference type="Google" id="ProtNLM"/>
    </source>
</evidence>
<dbReference type="OrthoDB" id="850202at2759"/>
<evidence type="ECO:0000256" key="3">
    <source>
        <dbReference type="ARBA" id="ARBA00023004"/>
    </source>
</evidence>
<dbReference type="GO" id="GO:0016491">
    <property type="term" value="F:oxidoreductase activity"/>
    <property type="evidence" value="ECO:0007669"/>
    <property type="project" value="UniProtKB-KW"/>
</dbReference>